<organism evidence="2 3">
    <name type="scientific">Halobacillus salinarum</name>
    <dbReference type="NCBI Taxonomy" id="2932257"/>
    <lineage>
        <taxon>Bacteria</taxon>
        <taxon>Bacillati</taxon>
        <taxon>Bacillota</taxon>
        <taxon>Bacilli</taxon>
        <taxon>Bacillales</taxon>
        <taxon>Bacillaceae</taxon>
        <taxon>Halobacillus</taxon>
    </lineage>
</organism>
<keyword evidence="1" id="KW-0472">Membrane</keyword>
<keyword evidence="1" id="KW-0812">Transmembrane</keyword>
<accession>A0ABY4EPK6</accession>
<evidence type="ECO:0000313" key="2">
    <source>
        <dbReference type="EMBL" id="UOQ46305.1"/>
    </source>
</evidence>
<protein>
    <submittedName>
        <fullName evidence="2">YrhC family protein</fullName>
    </submittedName>
</protein>
<sequence length="75" mass="8776">MKSTKWMTKKISDFKRFTMTLLILSSYLYIGSLISIFAYHSSAYKLLLPAVVLILATALTFTFKIKKWQHIQQKE</sequence>
<evidence type="ECO:0000313" key="3">
    <source>
        <dbReference type="Proteomes" id="UP000831787"/>
    </source>
</evidence>
<keyword evidence="1" id="KW-1133">Transmembrane helix</keyword>
<dbReference type="Proteomes" id="UP000831787">
    <property type="component" value="Chromosome"/>
</dbReference>
<dbReference type="RefSeq" id="WP_244713404.1">
    <property type="nucleotide sequence ID" value="NZ_CP095073.1"/>
</dbReference>
<evidence type="ECO:0000256" key="1">
    <source>
        <dbReference type="SAM" id="Phobius"/>
    </source>
</evidence>
<name>A0ABY4EPK6_9BACI</name>
<dbReference type="Pfam" id="PF14143">
    <property type="entry name" value="YrhC"/>
    <property type="match status" value="1"/>
</dbReference>
<gene>
    <name evidence="2" type="ORF">MUN89_10550</name>
</gene>
<feature type="transmembrane region" description="Helical" evidence="1">
    <location>
        <begin position="46"/>
        <end position="65"/>
    </location>
</feature>
<dbReference type="InterPro" id="IPR025418">
    <property type="entry name" value="YrhC-like"/>
</dbReference>
<proteinExistence type="predicted"/>
<dbReference type="EMBL" id="CP095073">
    <property type="protein sequence ID" value="UOQ46305.1"/>
    <property type="molecule type" value="Genomic_DNA"/>
</dbReference>
<keyword evidence="3" id="KW-1185">Reference proteome</keyword>
<feature type="transmembrane region" description="Helical" evidence="1">
    <location>
        <begin position="21"/>
        <end position="40"/>
    </location>
</feature>
<reference evidence="2 3" key="1">
    <citation type="submission" date="2022-04" db="EMBL/GenBank/DDBJ databases">
        <title>Halobacillus sp. isolated from saltern.</title>
        <authorList>
            <person name="Won M."/>
            <person name="Lee C.-M."/>
            <person name="Woen H.-Y."/>
            <person name="Kwon S.-W."/>
        </authorList>
    </citation>
    <scope>NUCLEOTIDE SEQUENCE [LARGE SCALE GENOMIC DNA]</scope>
    <source>
        <strain evidence="2 3">SSBR10-3</strain>
    </source>
</reference>